<dbReference type="Pfam" id="PF00627">
    <property type="entry name" value="UBA"/>
    <property type="match status" value="1"/>
</dbReference>
<feature type="transmembrane region" description="Helical" evidence="6">
    <location>
        <begin position="12"/>
        <end position="30"/>
    </location>
</feature>
<dbReference type="EMBL" id="HBHK01014837">
    <property type="protein sequence ID" value="CAD9686925.1"/>
    <property type="molecule type" value="Transcribed_RNA"/>
</dbReference>
<dbReference type="PROSITE" id="PS50030">
    <property type="entry name" value="UBA"/>
    <property type="match status" value="1"/>
</dbReference>
<comment type="subcellular location">
    <subcellularLocation>
        <location evidence="1">Membrane</location>
        <topology evidence="1">Multi-pass membrane protein</topology>
    </subcellularLocation>
</comment>
<dbReference type="GO" id="GO:0016020">
    <property type="term" value="C:membrane"/>
    <property type="evidence" value="ECO:0007669"/>
    <property type="project" value="UniProtKB-SubCell"/>
</dbReference>
<feature type="transmembrane region" description="Helical" evidence="6">
    <location>
        <begin position="85"/>
        <end position="110"/>
    </location>
</feature>
<organism evidence="8">
    <name type="scientific">Mucochytrium quahogii</name>
    <dbReference type="NCBI Taxonomy" id="96639"/>
    <lineage>
        <taxon>Eukaryota</taxon>
        <taxon>Sar</taxon>
        <taxon>Stramenopiles</taxon>
        <taxon>Bigyra</taxon>
        <taxon>Labyrinthulomycetes</taxon>
        <taxon>Thraustochytrida</taxon>
        <taxon>Thraustochytriidae</taxon>
        <taxon>Mucochytrium</taxon>
    </lineage>
</organism>
<protein>
    <recommendedName>
        <fullName evidence="7">UBA domain-containing protein</fullName>
    </recommendedName>
</protein>
<dbReference type="GO" id="GO:0004252">
    <property type="term" value="F:serine-type endopeptidase activity"/>
    <property type="evidence" value="ECO:0007669"/>
    <property type="project" value="TreeGrafter"/>
</dbReference>
<sequence>MSGFDFYKAPASKAFAFGCGVGTLVTSLMWKSPWTGYDITAFTGLRIHRILASQVIFGSIGEMILGLGLVYHFRLFERRMGTEKFVSFAVISTLLSISMQVLFLVCFPGFETSSLTRISPGPYSYIFALFVQYFAYVPKIQKFKVLGIEFSEKSMVYFWSCQLLLSRGRESVITATIGFFSGVLCLSNRLPFKDFKLPSGLSSFGENYLTPLFASRSPTEIALARARHQQQRMGRGVQGGTQQNRDGYQFDQLIPGPGDAFGGGMRPPQTGRQVQAAPTANLPPAPEPTEELINQLTTMGFSRENVIVALRRSHNNVDRAADILLTMS</sequence>
<dbReference type="InterPro" id="IPR009060">
    <property type="entry name" value="UBA-like_sf"/>
</dbReference>
<name>A0A7S2S1Q9_9STRA</name>
<dbReference type="InterPro" id="IPR015940">
    <property type="entry name" value="UBA"/>
</dbReference>
<dbReference type="SUPFAM" id="SSF46934">
    <property type="entry name" value="UBA-like"/>
    <property type="match status" value="1"/>
</dbReference>
<keyword evidence="2 6" id="KW-0812">Transmembrane</keyword>
<dbReference type="FunFam" id="1.10.8.10:FF:000003">
    <property type="entry name" value="UV excision repair protein RAD23 homolog"/>
    <property type="match status" value="1"/>
</dbReference>
<evidence type="ECO:0000256" key="2">
    <source>
        <dbReference type="ARBA" id="ARBA00022692"/>
    </source>
</evidence>
<evidence type="ECO:0000313" key="8">
    <source>
        <dbReference type="EMBL" id="CAD9686925.1"/>
    </source>
</evidence>
<evidence type="ECO:0000256" key="4">
    <source>
        <dbReference type="ARBA" id="ARBA00023136"/>
    </source>
</evidence>
<proteinExistence type="predicted"/>
<evidence type="ECO:0000256" key="5">
    <source>
        <dbReference type="SAM" id="MobiDB-lite"/>
    </source>
</evidence>
<dbReference type="Gene3D" id="1.10.8.10">
    <property type="entry name" value="DNA helicase RuvA subunit, C-terminal domain"/>
    <property type="match status" value="1"/>
</dbReference>
<evidence type="ECO:0000256" key="6">
    <source>
        <dbReference type="SAM" id="Phobius"/>
    </source>
</evidence>
<keyword evidence="3 6" id="KW-1133">Transmembrane helix</keyword>
<dbReference type="AlphaFoldDB" id="A0A7S2S1Q9"/>
<feature type="region of interest" description="Disordered" evidence="5">
    <location>
        <begin position="261"/>
        <end position="287"/>
    </location>
</feature>
<keyword evidence="4 6" id="KW-0472">Membrane</keyword>
<evidence type="ECO:0000259" key="7">
    <source>
        <dbReference type="PROSITE" id="PS50030"/>
    </source>
</evidence>
<evidence type="ECO:0000256" key="1">
    <source>
        <dbReference type="ARBA" id="ARBA00004141"/>
    </source>
</evidence>
<gene>
    <name evidence="8" type="ORF">QSP1433_LOCUS9332</name>
</gene>
<dbReference type="SUPFAM" id="SSF144091">
    <property type="entry name" value="Rhomboid-like"/>
    <property type="match status" value="1"/>
</dbReference>
<feature type="domain" description="UBA" evidence="7">
    <location>
        <begin position="287"/>
        <end position="327"/>
    </location>
</feature>
<evidence type="ECO:0000256" key="3">
    <source>
        <dbReference type="ARBA" id="ARBA00022989"/>
    </source>
</evidence>
<reference evidence="8" key="1">
    <citation type="submission" date="2021-01" db="EMBL/GenBank/DDBJ databases">
        <authorList>
            <person name="Corre E."/>
            <person name="Pelletier E."/>
            <person name="Niang G."/>
            <person name="Scheremetjew M."/>
            <person name="Finn R."/>
            <person name="Kale V."/>
            <person name="Holt S."/>
            <person name="Cochrane G."/>
            <person name="Meng A."/>
            <person name="Brown T."/>
            <person name="Cohen L."/>
        </authorList>
    </citation>
    <scope>NUCLEOTIDE SEQUENCE</scope>
    <source>
        <strain evidence="8">NY070348D</strain>
    </source>
</reference>
<dbReference type="SMART" id="SM00165">
    <property type="entry name" value="UBA"/>
    <property type="match status" value="1"/>
</dbReference>
<dbReference type="InterPro" id="IPR035952">
    <property type="entry name" value="Rhomboid-like_sf"/>
</dbReference>
<dbReference type="PANTHER" id="PTHR43066">
    <property type="entry name" value="RHOMBOID-RELATED PROTEIN"/>
    <property type="match status" value="1"/>
</dbReference>
<accession>A0A7S2S1Q9</accession>
<dbReference type="PANTHER" id="PTHR43066:SF21">
    <property type="entry name" value="UBIQUITIN-ASSOCIATED DOMAIN-CONTAINING PROTEIN 2"/>
    <property type="match status" value="1"/>
</dbReference>
<feature type="transmembrane region" description="Helical" evidence="6">
    <location>
        <begin position="50"/>
        <end position="73"/>
    </location>
</feature>